<dbReference type="InterPro" id="IPR001214">
    <property type="entry name" value="SET_dom"/>
</dbReference>
<dbReference type="InterPro" id="IPR046341">
    <property type="entry name" value="SET_dom_sf"/>
</dbReference>
<dbReference type="SMART" id="SM00317">
    <property type="entry name" value="SET"/>
    <property type="match status" value="1"/>
</dbReference>
<sequence length="397" mass="44320">MLNPEARPWNWRLVASLKCNLNIPLTLQPDAQFGCPIPIDDTVELRPVRWSPWTHLPLCVNATADPAAKYCVFTNSRHGVGGISLITTPQVAADSVGILNEPVLSNVRLTNNTENDSSDVPYEMIDMPGKGKGIVAKRRISKHETFMVDYASMLVDVNFPFLVKREHGYPLLHSAADQLSDPQRVYALGKSDALARDVIENVLRTNAFQSNFASVPHIVLYPLVSRINHACRPNAFQRFVPRSLAATVAAARTIEPGEEITISYIGGGKTFVDRQAGLKRWGFKCSCDLCSAPGNEVSASDTRRLKIQSNHEKVVKAYENRDAATAVKLTHDILDLMREEDLFLLYAEQYENLARIYWASGNRENAQKYAKMSMAELEKLGFTESESEQLQLILEES</sequence>
<dbReference type="Gene3D" id="2.170.270.10">
    <property type="entry name" value="SET domain"/>
    <property type="match status" value="1"/>
</dbReference>
<dbReference type="Proteomes" id="UP001244011">
    <property type="component" value="Unassembled WGS sequence"/>
</dbReference>
<dbReference type="GeneID" id="85315775"/>
<dbReference type="InterPro" id="IPR053185">
    <property type="entry name" value="SET_domain_protein"/>
</dbReference>
<feature type="domain" description="SET" evidence="1">
    <location>
        <begin position="120"/>
        <end position="265"/>
    </location>
</feature>
<protein>
    <recommendedName>
        <fullName evidence="1">SET domain-containing protein</fullName>
    </recommendedName>
</protein>
<evidence type="ECO:0000313" key="3">
    <source>
        <dbReference type="Proteomes" id="UP001244011"/>
    </source>
</evidence>
<keyword evidence="3" id="KW-1185">Reference proteome</keyword>
<organism evidence="2 3">
    <name type="scientific">Phialemonium atrogriseum</name>
    <dbReference type="NCBI Taxonomy" id="1093897"/>
    <lineage>
        <taxon>Eukaryota</taxon>
        <taxon>Fungi</taxon>
        <taxon>Dikarya</taxon>
        <taxon>Ascomycota</taxon>
        <taxon>Pezizomycotina</taxon>
        <taxon>Sordariomycetes</taxon>
        <taxon>Sordariomycetidae</taxon>
        <taxon>Cephalothecales</taxon>
        <taxon>Cephalothecaceae</taxon>
        <taxon>Phialemonium</taxon>
    </lineage>
</organism>
<dbReference type="Gene3D" id="1.25.40.10">
    <property type="entry name" value="Tetratricopeptide repeat domain"/>
    <property type="match status" value="1"/>
</dbReference>
<dbReference type="PROSITE" id="PS50280">
    <property type="entry name" value="SET"/>
    <property type="match status" value="1"/>
</dbReference>
<accession>A0AAJ0BSN3</accession>
<dbReference type="Pfam" id="PF00856">
    <property type="entry name" value="SET"/>
    <property type="match status" value="1"/>
</dbReference>
<dbReference type="PANTHER" id="PTHR47332">
    <property type="entry name" value="SET DOMAIN-CONTAINING PROTEIN 5"/>
    <property type="match status" value="1"/>
</dbReference>
<comment type="caution">
    <text evidence="2">The sequence shown here is derived from an EMBL/GenBank/DDBJ whole genome shotgun (WGS) entry which is preliminary data.</text>
</comment>
<gene>
    <name evidence="2" type="ORF">QBC33DRAFT_614389</name>
</gene>
<dbReference type="AlphaFoldDB" id="A0AAJ0BSN3"/>
<dbReference type="EMBL" id="MU839039">
    <property type="protein sequence ID" value="KAK1762292.1"/>
    <property type="molecule type" value="Genomic_DNA"/>
</dbReference>
<dbReference type="CDD" id="cd20071">
    <property type="entry name" value="SET_SMYD"/>
    <property type="match status" value="1"/>
</dbReference>
<dbReference type="InterPro" id="IPR011990">
    <property type="entry name" value="TPR-like_helical_dom_sf"/>
</dbReference>
<dbReference type="RefSeq" id="XP_060278505.1">
    <property type="nucleotide sequence ID" value="XM_060432588.1"/>
</dbReference>
<dbReference type="SUPFAM" id="SSF82199">
    <property type="entry name" value="SET domain"/>
    <property type="match status" value="1"/>
</dbReference>
<evidence type="ECO:0000313" key="2">
    <source>
        <dbReference type="EMBL" id="KAK1762292.1"/>
    </source>
</evidence>
<reference evidence="2" key="1">
    <citation type="submission" date="2023-06" db="EMBL/GenBank/DDBJ databases">
        <title>Genome-scale phylogeny and comparative genomics of the fungal order Sordariales.</title>
        <authorList>
            <consortium name="Lawrence Berkeley National Laboratory"/>
            <person name="Hensen N."/>
            <person name="Bonometti L."/>
            <person name="Westerberg I."/>
            <person name="Brannstrom I.O."/>
            <person name="Guillou S."/>
            <person name="Cros-Aarteil S."/>
            <person name="Calhoun S."/>
            <person name="Haridas S."/>
            <person name="Kuo A."/>
            <person name="Mondo S."/>
            <person name="Pangilinan J."/>
            <person name="Riley R."/>
            <person name="Labutti K."/>
            <person name="Andreopoulos B."/>
            <person name="Lipzen A."/>
            <person name="Chen C."/>
            <person name="Yanf M."/>
            <person name="Daum C."/>
            <person name="Ng V."/>
            <person name="Clum A."/>
            <person name="Steindorff A."/>
            <person name="Ohm R."/>
            <person name="Martin F."/>
            <person name="Silar P."/>
            <person name="Natvig D."/>
            <person name="Lalanne C."/>
            <person name="Gautier V."/>
            <person name="Ament-Velasquez S.L."/>
            <person name="Kruys A."/>
            <person name="Hutchinson M.I."/>
            <person name="Powell A.J."/>
            <person name="Barry K."/>
            <person name="Miller A.N."/>
            <person name="Grigoriev I.V."/>
            <person name="Debuchy R."/>
            <person name="Gladieux P."/>
            <person name="Thoren M.H."/>
            <person name="Johannesson H."/>
        </authorList>
    </citation>
    <scope>NUCLEOTIDE SEQUENCE</scope>
    <source>
        <strain evidence="2">8032-3</strain>
    </source>
</reference>
<dbReference type="PANTHER" id="PTHR47332:SF6">
    <property type="entry name" value="SET DOMAIN-CONTAINING PROTEIN"/>
    <property type="match status" value="1"/>
</dbReference>
<evidence type="ECO:0000259" key="1">
    <source>
        <dbReference type="PROSITE" id="PS50280"/>
    </source>
</evidence>
<proteinExistence type="predicted"/>
<name>A0AAJ0BSN3_9PEZI</name>